<dbReference type="AlphaFoldDB" id="A0A432GTZ8"/>
<evidence type="ECO:0000313" key="1">
    <source>
        <dbReference type="EMBL" id="RTZ86996.1"/>
    </source>
</evidence>
<accession>A0A432GTZ8</accession>
<sequence>PLLSFSSTAFFNLNDSSFLNTSGLEWNFSEDLVLSWNISLASGIKSSMQTEKNSEFGDTPNSFQLILKHYR</sequence>
<evidence type="ECO:0000313" key="2">
    <source>
        <dbReference type="Proteomes" id="UP000287719"/>
    </source>
</evidence>
<protein>
    <submittedName>
        <fullName evidence="1">Uncharacterized protein</fullName>
    </submittedName>
</protein>
<dbReference type="EMBL" id="QNZJ01000124">
    <property type="protein sequence ID" value="RTZ86996.1"/>
    <property type="molecule type" value="Genomic_DNA"/>
</dbReference>
<comment type="caution">
    <text evidence="1">The sequence shown here is derived from an EMBL/GenBank/DDBJ whole genome shotgun (WGS) entry which is preliminary data.</text>
</comment>
<dbReference type="Proteomes" id="UP000287719">
    <property type="component" value="Unassembled WGS sequence"/>
</dbReference>
<gene>
    <name evidence="1" type="ORF">DSY95_02830</name>
</gene>
<organism evidence="1 2">
    <name type="scientific">SAR324 cluster bacterium</name>
    <dbReference type="NCBI Taxonomy" id="2024889"/>
    <lineage>
        <taxon>Bacteria</taxon>
        <taxon>Deltaproteobacteria</taxon>
        <taxon>SAR324 cluster</taxon>
    </lineage>
</organism>
<feature type="non-terminal residue" evidence="1">
    <location>
        <position position="1"/>
    </location>
</feature>
<reference evidence="1 2" key="1">
    <citation type="submission" date="2018-06" db="EMBL/GenBank/DDBJ databases">
        <title>Combined omics and stable isotope probing to characterize newly discovered Mariana Back-Arc vent microbial communities.</title>
        <authorList>
            <person name="Trembath-Reichert E."/>
            <person name="Huber J.A."/>
        </authorList>
    </citation>
    <scope>NUCLEOTIDE SEQUENCE [LARGE SCALE GENOMIC DNA]</scope>
    <source>
        <strain evidence="1">MAG 54</strain>
    </source>
</reference>
<proteinExistence type="predicted"/>
<name>A0A432GTZ8_9DELT</name>